<dbReference type="Gene3D" id="2.60.120.380">
    <property type="match status" value="1"/>
</dbReference>
<dbReference type="RefSeq" id="WP_138853247.1">
    <property type="nucleotide sequence ID" value="NZ_CP040710.1"/>
</dbReference>
<evidence type="ECO:0000313" key="3">
    <source>
        <dbReference type="Proteomes" id="UP000310017"/>
    </source>
</evidence>
<keyword evidence="1" id="KW-0732">Signal</keyword>
<evidence type="ECO:0000313" key="2">
    <source>
        <dbReference type="EMBL" id="QCX00904.1"/>
    </source>
</evidence>
<sequence length="603" mass="65922">MNKRLGTFLIVLVYFWSSTAFAQIAPDCVNAIAICNNTPVNGGTNGFGMDDFGGDATTGCLERSLSGAIESNSAWYRFRTGASGQLGFNIGFDTSEDWDFALYRTDDCADLGEPVRCNFFDNTEENSFVGVGEDPTGNSDNFQYEDWLQVSPGEEYYLLINNFSSTNTGFSIQFSGAIFTTDPYTALDCSIVNNLLGPPITACFGDNVTLDATTTDATMYKWFEDTGSGMTEILGETSPTLIVTNSATYAVEVITVTNANITSNVQVVFSEVPSAFPVSDDASCSGLDRYDLSQKDSEVLGSQDPSQYIVSYYRSLSDANSGTNALPKDYGTQAGAETIYVRLSSLNNPNCFDVSERFDLINLETPVLDFPSEAFLCENGGSVFIGEANALPNYNYSWDSGQTSPGFDVSVPGAYTVTVTNTQGGLSCESARTVTVVESNPPMILDIEINDLQSSNTVTIITNTESEWEYRLDDEVFQSENTFYNVAPGIHTITVNDPRGCGAVTEDIVVVGFPKFFTPNLDGSNDNWHIVGIENLQSPKVYIFDRYGKLLRYLGESDPQGWDGTLNGKPLPETDYWFKLTYVGANGLERTAKYINNHFALKR</sequence>
<dbReference type="EMBL" id="CP040710">
    <property type="protein sequence ID" value="QCX00904.1"/>
    <property type="molecule type" value="Genomic_DNA"/>
</dbReference>
<dbReference type="OrthoDB" id="9765926at2"/>
<dbReference type="Proteomes" id="UP000310017">
    <property type="component" value="Chromosome"/>
</dbReference>
<proteinExistence type="predicted"/>
<dbReference type="InterPro" id="IPR026341">
    <property type="entry name" value="T9SS_type_B"/>
</dbReference>
<reference evidence="2 3" key="1">
    <citation type="submission" date="2019-05" db="EMBL/GenBank/DDBJ databases">
        <title>Genome sequencing of F202Z8.</title>
        <authorList>
            <person name="Kwon Y.M."/>
        </authorList>
    </citation>
    <scope>NUCLEOTIDE SEQUENCE [LARGE SCALE GENOMIC DNA]</scope>
    <source>
        <strain evidence="2 3">F202Z8</strain>
    </source>
</reference>
<protein>
    <submittedName>
        <fullName evidence="2">T9SS type B sorting domain-containing protein</fullName>
    </submittedName>
</protein>
<name>A0A5B7SW50_9FLAO</name>
<feature type="chain" id="PRO_5022840369" evidence="1">
    <location>
        <begin position="23"/>
        <end position="603"/>
    </location>
</feature>
<organism evidence="2 3">
    <name type="scientific">Aggregatimonas sangjinii</name>
    <dbReference type="NCBI Taxonomy" id="2583587"/>
    <lineage>
        <taxon>Bacteria</taxon>
        <taxon>Pseudomonadati</taxon>
        <taxon>Bacteroidota</taxon>
        <taxon>Flavobacteriia</taxon>
        <taxon>Flavobacteriales</taxon>
        <taxon>Flavobacteriaceae</taxon>
        <taxon>Aggregatimonas</taxon>
    </lineage>
</organism>
<accession>A0A5B7SW50</accession>
<dbReference type="NCBIfam" id="TIGR04131">
    <property type="entry name" value="Bac_Flav_CTERM"/>
    <property type="match status" value="1"/>
</dbReference>
<dbReference type="KEGG" id="asag:FGM00_12575"/>
<dbReference type="Pfam" id="PF13585">
    <property type="entry name" value="CHU_C"/>
    <property type="match status" value="1"/>
</dbReference>
<dbReference type="AlphaFoldDB" id="A0A5B7SW50"/>
<keyword evidence="3" id="KW-1185">Reference proteome</keyword>
<gene>
    <name evidence="2" type="ORF">FGM00_12575</name>
</gene>
<feature type="signal peptide" evidence="1">
    <location>
        <begin position="1"/>
        <end position="22"/>
    </location>
</feature>
<evidence type="ECO:0000256" key="1">
    <source>
        <dbReference type="SAM" id="SignalP"/>
    </source>
</evidence>